<sequence length="195" mass="22591">MALYTLRPGYAIYASGFIVTQAQIKEIARKICPEKIVSYRGSVSALQWHVSECHRHEIFRLDEKLPANEDETRYLFVVYFLPAPRNYPPVVRWSDQSKKKWWELFGSVESVKDAEPLTMIWPSNFELPDYISDVLCRVIKHKPEARDIVRLDKIENVLLHSMSLQEYEAIHPPYLSKSSSPFASATEVSTSSELR</sequence>
<keyword evidence="2" id="KW-1185">Reference proteome</keyword>
<dbReference type="AlphaFoldDB" id="A0A6A4I013"/>
<evidence type="ECO:0000313" key="2">
    <source>
        <dbReference type="Proteomes" id="UP000799118"/>
    </source>
</evidence>
<accession>A0A6A4I013</accession>
<protein>
    <submittedName>
        <fullName evidence="1">Uncharacterized protein</fullName>
    </submittedName>
</protein>
<gene>
    <name evidence="1" type="ORF">BT96DRAFT_1015949</name>
</gene>
<reference evidence="1" key="1">
    <citation type="journal article" date="2019" name="Environ. Microbiol.">
        <title>Fungal ecological strategies reflected in gene transcription - a case study of two litter decomposers.</title>
        <authorList>
            <person name="Barbi F."/>
            <person name="Kohler A."/>
            <person name="Barry K."/>
            <person name="Baskaran P."/>
            <person name="Daum C."/>
            <person name="Fauchery L."/>
            <person name="Ihrmark K."/>
            <person name="Kuo A."/>
            <person name="LaButti K."/>
            <person name="Lipzen A."/>
            <person name="Morin E."/>
            <person name="Grigoriev I.V."/>
            <person name="Henrissat B."/>
            <person name="Lindahl B."/>
            <person name="Martin F."/>
        </authorList>
    </citation>
    <scope>NUCLEOTIDE SEQUENCE</scope>
    <source>
        <strain evidence="1">JB14</strain>
    </source>
</reference>
<organism evidence="1 2">
    <name type="scientific">Gymnopus androsaceus JB14</name>
    <dbReference type="NCBI Taxonomy" id="1447944"/>
    <lineage>
        <taxon>Eukaryota</taxon>
        <taxon>Fungi</taxon>
        <taxon>Dikarya</taxon>
        <taxon>Basidiomycota</taxon>
        <taxon>Agaricomycotina</taxon>
        <taxon>Agaricomycetes</taxon>
        <taxon>Agaricomycetidae</taxon>
        <taxon>Agaricales</taxon>
        <taxon>Marasmiineae</taxon>
        <taxon>Omphalotaceae</taxon>
        <taxon>Gymnopus</taxon>
    </lineage>
</organism>
<name>A0A6A4I013_9AGAR</name>
<evidence type="ECO:0000313" key="1">
    <source>
        <dbReference type="EMBL" id="KAE9405032.1"/>
    </source>
</evidence>
<dbReference type="OrthoDB" id="2985639at2759"/>
<proteinExistence type="predicted"/>
<dbReference type="Proteomes" id="UP000799118">
    <property type="component" value="Unassembled WGS sequence"/>
</dbReference>
<dbReference type="EMBL" id="ML769412">
    <property type="protein sequence ID" value="KAE9405032.1"/>
    <property type="molecule type" value="Genomic_DNA"/>
</dbReference>